<comment type="caution">
    <text evidence="1">The sequence shown here is derived from an EMBL/GenBank/DDBJ whole genome shotgun (WGS) entry which is preliminary data.</text>
</comment>
<organism evidence="1">
    <name type="scientific">uncultured bacterium</name>
    <name type="common">gcode 4</name>
    <dbReference type="NCBI Taxonomy" id="1234023"/>
    <lineage>
        <taxon>Bacteria</taxon>
        <taxon>environmental samples</taxon>
    </lineage>
</organism>
<evidence type="ECO:0000313" key="1">
    <source>
        <dbReference type="EMBL" id="EKE30141.1"/>
    </source>
</evidence>
<sequence length="132" mass="16272">MDIRQYFTKKSNSTVKFDWDFEPELKKTIDFVELEIEKNLVKSLKIESIIIWKNNLKIKITDNERMIFRSINCVFRYDNEDKWFWICHIEFAISELSEKPRLHYVWKFTLNEKEKIKEKILKDLVMAVERIY</sequence>
<name>K2FGA9_9BACT</name>
<gene>
    <name evidence="1" type="ORF">ACD_2C00037G0005</name>
</gene>
<accession>K2FGA9</accession>
<protein>
    <submittedName>
        <fullName evidence="1">Uncharacterized protein</fullName>
    </submittedName>
</protein>
<reference evidence="1" key="1">
    <citation type="journal article" date="2012" name="Science">
        <title>Fermentation, hydrogen, and sulfur metabolism in multiple uncultivated bacterial phyla.</title>
        <authorList>
            <person name="Wrighton K.C."/>
            <person name="Thomas B.C."/>
            <person name="Sharon I."/>
            <person name="Miller C.S."/>
            <person name="Castelle C.J."/>
            <person name="VerBerkmoes N.C."/>
            <person name="Wilkins M.J."/>
            <person name="Hettich R.L."/>
            <person name="Lipton M.S."/>
            <person name="Williams K.H."/>
            <person name="Long P.E."/>
            <person name="Banfield J.F."/>
        </authorList>
    </citation>
    <scope>NUCLEOTIDE SEQUENCE [LARGE SCALE GENOMIC DNA]</scope>
</reference>
<proteinExistence type="predicted"/>
<dbReference type="AlphaFoldDB" id="K2FGA9"/>
<dbReference type="EMBL" id="AMFJ01000037">
    <property type="protein sequence ID" value="EKE30141.1"/>
    <property type="molecule type" value="Genomic_DNA"/>
</dbReference>